<dbReference type="Gene3D" id="2.60.40.4070">
    <property type="match status" value="1"/>
</dbReference>
<evidence type="ECO:0000313" key="3">
    <source>
        <dbReference type="EMBL" id="QEC65863.1"/>
    </source>
</evidence>
<dbReference type="RefSeq" id="WP_147187663.1">
    <property type="nucleotide sequence ID" value="NZ_CP042435.1"/>
</dbReference>
<dbReference type="KEGG" id="pgin:FRZ67_00555"/>
<dbReference type="NCBIfam" id="TIGR04183">
    <property type="entry name" value="Por_Secre_tail"/>
    <property type="match status" value="1"/>
</dbReference>
<evidence type="ECO:0000256" key="1">
    <source>
        <dbReference type="SAM" id="SignalP"/>
    </source>
</evidence>
<dbReference type="Proteomes" id="UP000321533">
    <property type="component" value="Chromosome"/>
</dbReference>
<feature type="signal peptide" evidence="1">
    <location>
        <begin position="1"/>
        <end position="26"/>
    </location>
</feature>
<proteinExistence type="predicted"/>
<reference evidence="3 4" key="1">
    <citation type="journal article" date="2016" name="Int. J. Syst. Evol. Microbiol.">
        <title>Panacibacter ginsenosidivorans gen. nov., sp. nov., with ginsenoside converting activity isolated from soil of a ginseng field.</title>
        <authorList>
            <person name="Siddiqi M.Z."/>
            <person name="Muhammad Shafi S."/>
            <person name="Choi K.D."/>
            <person name="Im W.T."/>
        </authorList>
    </citation>
    <scope>NUCLEOTIDE SEQUENCE [LARGE SCALE GENOMIC DNA]</scope>
    <source>
        <strain evidence="3 4">Gsoil1550</strain>
    </source>
</reference>
<organism evidence="3 4">
    <name type="scientific">Panacibacter ginsenosidivorans</name>
    <dbReference type="NCBI Taxonomy" id="1813871"/>
    <lineage>
        <taxon>Bacteria</taxon>
        <taxon>Pseudomonadati</taxon>
        <taxon>Bacteroidota</taxon>
        <taxon>Chitinophagia</taxon>
        <taxon>Chitinophagales</taxon>
        <taxon>Chitinophagaceae</taxon>
        <taxon>Panacibacter</taxon>
    </lineage>
</organism>
<evidence type="ECO:0000313" key="4">
    <source>
        <dbReference type="Proteomes" id="UP000321533"/>
    </source>
</evidence>
<dbReference type="InterPro" id="IPR026444">
    <property type="entry name" value="Secre_tail"/>
</dbReference>
<dbReference type="AlphaFoldDB" id="A0A5B8V4W9"/>
<sequence length="266" mass="29578">MKNFFATLRILCCVFTLVLCCSAAKAKICTVCITNSFGEQSLLTLNEYKPGCWTVTGTHDYSIFGGSIWPVTGTYSCITKKLHYVATNPNPDYCVLWANIVTFDYDVAELNLTGNFSNDCGYGKAFTATAVMGHCMPAANIVLKKGEYGSTGAHKMNRSELKLPKGENLEEYLKDKPVIISVTPNPAKQFAEISFSLETAAKIQVRIYDQQGNITHTLAETTLAEGKHSYKWNLKSVKGYDVPRGFYWVRIVTDKGIFSKQILVDR</sequence>
<dbReference type="EMBL" id="CP042435">
    <property type="protein sequence ID" value="QEC65863.1"/>
    <property type="molecule type" value="Genomic_DNA"/>
</dbReference>
<feature type="domain" description="FlgD/Vpr Ig-like" evidence="2">
    <location>
        <begin position="193"/>
        <end position="254"/>
    </location>
</feature>
<dbReference type="Pfam" id="PF13860">
    <property type="entry name" value="FlgD_ig"/>
    <property type="match status" value="1"/>
</dbReference>
<feature type="chain" id="PRO_5022838017" evidence="1">
    <location>
        <begin position="27"/>
        <end position="266"/>
    </location>
</feature>
<accession>A0A5B8V4W9</accession>
<name>A0A5B8V4W9_9BACT</name>
<keyword evidence="1" id="KW-0732">Signal</keyword>
<gene>
    <name evidence="3" type="ORF">FRZ67_00555</name>
</gene>
<evidence type="ECO:0000259" key="2">
    <source>
        <dbReference type="Pfam" id="PF13860"/>
    </source>
</evidence>
<dbReference type="InterPro" id="IPR025965">
    <property type="entry name" value="FlgD/Vpr_Ig-like"/>
</dbReference>
<dbReference type="OrthoDB" id="9793489at2"/>
<protein>
    <submittedName>
        <fullName evidence="3">T9SS type A sorting domain-containing protein</fullName>
    </submittedName>
</protein>
<keyword evidence="4" id="KW-1185">Reference proteome</keyword>